<keyword evidence="1" id="KW-0812">Transmembrane</keyword>
<dbReference type="OrthoDB" id="3297477at2"/>
<dbReference type="EMBL" id="VCQV01000007">
    <property type="protein sequence ID" value="TWP37267.1"/>
    <property type="molecule type" value="Genomic_DNA"/>
</dbReference>
<feature type="transmembrane region" description="Helical" evidence="1">
    <location>
        <begin position="239"/>
        <end position="263"/>
    </location>
</feature>
<organism evidence="2 3">
    <name type="scientific">Leekyejoonella antrihumi</name>
    <dbReference type="NCBI Taxonomy" id="1660198"/>
    <lineage>
        <taxon>Bacteria</taxon>
        <taxon>Bacillati</taxon>
        <taxon>Actinomycetota</taxon>
        <taxon>Actinomycetes</taxon>
        <taxon>Micrococcales</taxon>
        <taxon>Dermacoccaceae</taxon>
        <taxon>Leekyejoonella</taxon>
    </lineage>
</organism>
<feature type="transmembrane region" description="Helical" evidence="1">
    <location>
        <begin position="29"/>
        <end position="52"/>
    </location>
</feature>
<feature type="transmembrane region" description="Helical" evidence="1">
    <location>
        <begin position="188"/>
        <end position="208"/>
    </location>
</feature>
<keyword evidence="1" id="KW-1133">Transmembrane helix</keyword>
<evidence type="ECO:0000313" key="2">
    <source>
        <dbReference type="EMBL" id="TWP37267.1"/>
    </source>
</evidence>
<accession>A0A563E418</accession>
<sequence>MLRDELRPAWSAAVRAEWTKLRTLPSTTWLLAGTVAVTVGTTAIIAAATHTSTGPDAARQDPTKLALTGIDLGQAIIAVLAVLTVCEEYGAGMIRITLTAMPRRTVVLAAKAVNLTGLTLIAGLVAVAGCLMTGRLMLPGAGLGTADGYPLVSLAHTATLRAAAGSVLYLILIALLVLGIATAIRDTAVSVGVVLALLYLPPLLAQAVSDPLRRHLEQIAPMTAGLAVQVTTSSPAQVIAPWAGLGILAMWAAGSLTTAGVLLRIRDA</sequence>
<protein>
    <submittedName>
        <fullName evidence="2">ABC transporter permease</fullName>
    </submittedName>
</protein>
<gene>
    <name evidence="2" type="ORF">FGL98_07360</name>
</gene>
<name>A0A563E418_9MICO</name>
<evidence type="ECO:0000256" key="1">
    <source>
        <dbReference type="SAM" id="Phobius"/>
    </source>
</evidence>
<reference evidence="2 3" key="2">
    <citation type="submission" date="2019-08" db="EMBL/GenBank/DDBJ databases">
        <title>Jejuicoccus antrihumi gen. nov., sp. nov., a new member of the family Dermacoccaceae isolated from a cave.</title>
        <authorList>
            <person name="Schumann P."/>
            <person name="Kim I.S."/>
        </authorList>
    </citation>
    <scope>NUCLEOTIDE SEQUENCE [LARGE SCALE GENOMIC DNA]</scope>
    <source>
        <strain evidence="2 3">C5-26</strain>
    </source>
</reference>
<comment type="caution">
    <text evidence="2">The sequence shown here is derived from an EMBL/GenBank/DDBJ whole genome shotgun (WGS) entry which is preliminary data.</text>
</comment>
<evidence type="ECO:0000313" key="3">
    <source>
        <dbReference type="Proteomes" id="UP000320244"/>
    </source>
</evidence>
<keyword evidence="1" id="KW-0472">Membrane</keyword>
<keyword evidence="3" id="KW-1185">Reference proteome</keyword>
<dbReference type="Proteomes" id="UP000320244">
    <property type="component" value="Unassembled WGS sequence"/>
</dbReference>
<feature type="transmembrane region" description="Helical" evidence="1">
    <location>
        <begin position="112"/>
        <end position="138"/>
    </location>
</feature>
<feature type="transmembrane region" description="Helical" evidence="1">
    <location>
        <begin position="158"/>
        <end position="181"/>
    </location>
</feature>
<reference evidence="2 3" key="1">
    <citation type="submission" date="2019-05" db="EMBL/GenBank/DDBJ databases">
        <authorList>
            <person name="Lee S.D."/>
        </authorList>
    </citation>
    <scope>NUCLEOTIDE SEQUENCE [LARGE SCALE GENOMIC DNA]</scope>
    <source>
        <strain evidence="2 3">C5-26</strain>
    </source>
</reference>
<proteinExistence type="predicted"/>
<feature type="transmembrane region" description="Helical" evidence="1">
    <location>
        <begin position="72"/>
        <end position="91"/>
    </location>
</feature>
<dbReference type="AlphaFoldDB" id="A0A563E418"/>